<evidence type="ECO:0000256" key="1">
    <source>
        <dbReference type="SAM" id="MobiDB-lite"/>
    </source>
</evidence>
<proteinExistence type="predicted"/>
<name>A0ABX8B6C0_9BACT</name>
<feature type="region of interest" description="Disordered" evidence="1">
    <location>
        <begin position="1"/>
        <end position="25"/>
    </location>
</feature>
<protein>
    <submittedName>
        <fullName evidence="2">Uncharacterized protein</fullName>
    </submittedName>
</protein>
<sequence>MERIASTTAPPPAASRRAVSEELSPVTPSLDEIERELNERLLKLGLPALGSAEATAARETTLLRTDVGRATQVLNLSELRTALRQQVRIAEIKDQITVVITDWHREQFRTGEIKIAEFEVRAADILLPYCREFIPSFPQEMRPVELAVDLNLEAILRATLPRAGGRELTSEEIETAAVQVLQALLKHPLIPQAHADRAEVSLQTTVLKDKNGTAVYSPSDATYLKRLIEERNLLDREGEIGLLAMLISARKWQKITDDTLFAAAVEYTLEALAKRRGIPSIVLRNEGPDHPVAYILGEYIQHHLAESLEGQIGFVEAFLSTAVQVLAEDGPRFVEAVRQTYVPRLRQVFFDQFPEVLHRFFYNFEREFLSSSRTLRSKLFLLKRIGDFCELAFYCHDAVHKFATPTGDIYAIERINEGTAHFARRNGLPLADGMDVFNQRNTLAEILISAIKHRRSLPSPVGNTDELQRQSENLATSDLLNCLNYLRRAFDHDYARARENSYEQYLHWRGLILEWSRTYVRLLTGRTPDDVEQYHLDGIAAWHIEQEISFTKVNFPSVYHRDQASGLTGTPTMRQPQDILKESFLRFWRNFHVSILTRAQARAEAEERIFSGEKSDRHAARLSVDDLGKRAFLARSDLPLATYTFERLAQHVTPQTHDATVITQSLEMVLELSSQAYTSEEVAAARNCLRRVQRRLDDLLALSENERLEYRSRIPAMIRDLDRREPIRLASYVVALGDLETPELTDERVLVEWKTLETTIQRLKQIAATLTMVRSRPALQALVRTFGEWYAALPESTDVAERRTYAQRWQDIQELAQVNIVVWWIRRLFLRMVWMLQCVASVPDWKPPETYVLEDLLGLDTPPVRLRDLETVLAASPLPSVARLAELLRNTLMERLDPASGGGYYTNDERRLLESRLLRVEQLARRSPWKAALTRWTYGAFRVCLIPFRRTVASARASHPQRS</sequence>
<reference evidence="2 3" key="1">
    <citation type="submission" date="2021-03" db="EMBL/GenBank/DDBJ databases">
        <title>Genomic and phenotypic characterization of Chloracidobacterium isolates provides evidence for multiple species.</title>
        <authorList>
            <person name="Saini M.K."/>
            <person name="Costas A.M.G."/>
            <person name="Tank M."/>
            <person name="Bryant D.A."/>
        </authorList>
    </citation>
    <scope>NUCLEOTIDE SEQUENCE [LARGE SCALE GENOMIC DNA]</scope>
    <source>
        <strain evidence="2 3">BV2-C</strain>
    </source>
</reference>
<evidence type="ECO:0000313" key="3">
    <source>
        <dbReference type="Proteomes" id="UP000676506"/>
    </source>
</evidence>
<dbReference type="EMBL" id="CP072648">
    <property type="protein sequence ID" value="QUW02517.1"/>
    <property type="molecule type" value="Genomic_DNA"/>
</dbReference>
<keyword evidence="3" id="KW-1185">Reference proteome</keyword>
<gene>
    <name evidence="2" type="ORF">J8C06_09200</name>
</gene>
<organism evidence="2 3">
    <name type="scientific">Chloracidobacterium validum</name>
    <dbReference type="NCBI Taxonomy" id="2821543"/>
    <lineage>
        <taxon>Bacteria</taxon>
        <taxon>Pseudomonadati</taxon>
        <taxon>Acidobacteriota</taxon>
        <taxon>Terriglobia</taxon>
        <taxon>Terriglobales</taxon>
        <taxon>Acidobacteriaceae</taxon>
        <taxon>Chloracidobacterium</taxon>
    </lineage>
</organism>
<evidence type="ECO:0000313" key="2">
    <source>
        <dbReference type="EMBL" id="QUW02517.1"/>
    </source>
</evidence>
<dbReference type="RefSeq" id="WP_211428407.1">
    <property type="nucleotide sequence ID" value="NZ_CP072648.1"/>
</dbReference>
<dbReference type="Proteomes" id="UP000676506">
    <property type="component" value="Chromosome 1"/>
</dbReference>
<accession>A0ABX8B6C0</accession>